<evidence type="ECO:0000313" key="9">
    <source>
        <dbReference type="Proteomes" id="UP001151699"/>
    </source>
</evidence>
<keyword evidence="2" id="KW-0813">Transport</keyword>
<evidence type="ECO:0000256" key="2">
    <source>
        <dbReference type="ARBA" id="ARBA00022448"/>
    </source>
</evidence>
<evidence type="ECO:0000256" key="1">
    <source>
        <dbReference type="ARBA" id="ARBA00004141"/>
    </source>
</evidence>
<feature type="transmembrane region" description="Helical" evidence="6">
    <location>
        <begin position="189"/>
        <end position="208"/>
    </location>
</feature>
<dbReference type="Proteomes" id="UP001151699">
    <property type="component" value="Chromosome C"/>
</dbReference>
<feature type="transmembrane region" description="Helical" evidence="6">
    <location>
        <begin position="491"/>
        <end position="510"/>
    </location>
</feature>
<feature type="transmembrane region" description="Helical" evidence="6">
    <location>
        <begin position="93"/>
        <end position="116"/>
    </location>
</feature>
<comment type="subcellular location">
    <subcellularLocation>
        <location evidence="1">Membrane</location>
        <topology evidence="1">Multi-pass membrane protein</topology>
    </subcellularLocation>
</comment>
<keyword evidence="9" id="KW-1185">Reference proteome</keyword>
<evidence type="ECO:0000256" key="6">
    <source>
        <dbReference type="SAM" id="Phobius"/>
    </source>
</evidence>
<feature type="transmembrane region" description="Helical" evidence="6">
    <location>
        <begin position="377"/>
        <end position="396"/>
    </location>
</feature>
<dbReference type="OrthoDB" id="10262656at2759"/>
<feature type="transmembrane region" description="Helical" evidence="6">
    <location>
        <begin position="282"/>
        <end position="307"/>
    </location>
</feature>
<organism evidence="8 9">
    <name type="scientific">Pseudolycoriella hygida</name>
    <dbReference type="NCBI Taxonomy" id="35572"/>
    <lineage>
        <taxon>Eukaryota</taxon>
        <taxon>Metazoa</taxon>
        <taxon>Ecdysozoa</taxon>
        <taxon>Arthropoda</taxon>
        <taxon>Hexapoda</taxon>
        <taxon>Insecta</taxon>
        <taxon>Pterygota</taxon>
        <taxon>Neoptera</taxon>
        <taxon>Endopterygota</taxon>
        <taxon>Diptera</taxon>
        <taxon>Nematocera</taxon>
        <taxon>Sciaroidea</taxon>
        <taxon>Sciaridae</taxon>
        <taxon>Pseudolycoriella</taxon>
    </lineage>
</organism>
<dbReference type="GO" id="GO:0016020">
    <property type="term" value="C:membrane"/>
    <property type="evidence" value="ECO:0007669"/>
    <property type="project" value="UniProtKB-SubCell"/>
</dbReference>
<feature type="transmembrane region" description="Helical" evidence="6">
    <location>
        <begin position="149"/>
        <end position="169"/>
    </location>
</feature>
<protein>
    <submittedName>
        <fullName evidence="8">Synaptic vesicle glycoprotein 2B</fullName>
    </submittedName>
</protein>
<sequence>MGKVSITFEDAVTFVGNGKFHFYLLFATGFCLLGANMEGLNMAFVLPAAKCDIQMTTTEQGLINAIAFIGFVLTSQLWGFVVDTYGRLKVLQFSLLSGFIFSIISSFSVSSMMLLFTRLLVGMCTSGSQASAITYLSEFHSNANRAQSLTFASMFLPMSILYQPLLGLAIMTTEFRLSLFGFIYTPWRLYILVSSLINVVAFLMLLYTPESPKFLLAMGEPDKSLKILARVYEINGYGEKENFPVKEISQDTIGSNLATARGVKDVLKMIWKQTTPLFRTPFLGSMLMLSYISFVVYAVANGVYMWYPQMLELYYENFNSPITMCEAIDLASTSSEINKLIVLYVNQWTFMEYFNFRTDVSTSTICKINSNPMTFQVIIILGSTFLILYCFVALNLKRIQTKVLYTVWLFISFLATIGNIFGNEFYLNTFLMIVMLSCVNCGNILCAVASDLFPTHYKGMALSLIIMFARLGAVTGGNVVGALLFKQCNAIFYSIAAILLIATGISYIIMTKVDSIMAR</sequence>
<dbReference type="Gene3D" id="1.20.1250.20">
    <property type="entry name" value="MFS general substrate transporter like domains"/>
    <property type="match status" value="1"/>
</dbReference>
<dbReference type="SUPFAM" id="SSF103473">
    <property type="entry name" value="MFS general substrate transporter"/>
    <property type="match status" value="1"/>
</dbReference>
<evidence type="ECO:0000313" key="8">
    <source>
        <dbReference type="EMBL" id="KAJ6635070.1"/>
    </source>
</evidence>
<feature type="transmembrane region" description="Helical" evidence="6">
    <location>
        <begin position="20"/>
        <end position="49"/>
    </location>
</feature>
<dbReference type="PANTHER" id="PTHR23511">
    <property type="entry name" value="SYNAPTIC VESICLE GLYCOPROTEIN 2"/>
    <property type="match status" value="1"/>
</dbReference>
<proteinExistence type="predicted"/>
<feature type="transmembrane region" description="Helical" evidence="6">
    <location>
        <begin position="61"/>
        <end position="81"/>
    </location>
</feature>
<gene>
    <name evidence="8" type="primary">SV2B_4</name>
    <name evidence="8" type="ORF">Bhyg_13653</name>
</gene>
<dbReference type="InterPro" id="IPR011701">
    <property type="entry name" value="MFS"/>
</dbReference>
<feature type="transmembrane region" description="Helical" evidence="6">
    <location>
        <begin position="461"/>
        <end position="485"/>
    </location>
</feature>
<evidence type="ECO:0000256" key="5">
    <source>
        <dbReference type="ARBA" id="ARBA00023136"/>
    </source>
</evidence>
<feature type="domain" description="Major facilitator superfamily (MFS) profile" evidence="7">
    <location>
        <begin position="22"/>
        <end position="514"/>
    </location>
</feature>
<dbReference type="InterPro" id="IPR020846">
    <property type="entry name" value="MFS_dom"/>
</dbReference>
<dbReference type="EMBL" id="WJQU01000004">
    <property type="protein sequence ID" value="KAJ6635070.1"/>
    <property type="molecule type" value="Genomic_DNA"/>
</dbReference>
<keyword evidence="4 6" id="KW-1133">Transmembrane helix</keyword>
<dbReference type="AlphaFoldDB" id="A0A9Q0MPZ9"/>
<feature type="transmembrane region" description="Helical" evidence="6">
    <location>
        <begin position="427"/>
        <end position="449"/>
    </location>
</feature>
<dbReference type="InterPro" id="IPR036259">
    <property type="entry name" value="MFS_trans_sf"/>
</dbReference>
<comment type="caution">
    <text evidence="8">The sequence shown here is derived from an EMBL/GenBank/DDBJ whole genome shotgun (WGS) entry which is preliminary data.</text>
</comment>
<evidence type="ECO:0000256" key="3">
    <source>
        <dbReference type="ARBA" id="ARBA00022692"/>
    </source>
</evidence>
<dbReference type="PANTHER" id="PTHR23511:SF35">
    <property type="entry name" value="MAJOR FACILITATOR SUPERFAMILY (MFS) PROFILE DOMAIN-CONTAINING PROTEIN"/>
    <property type="match status" value="1"/>
</dbReference>
<dbReference type="Pfam" id="PF07690">
    <property type="entry name" value="MFS_1"/>
    <property type="match status" value="1"/>
</dbReference>
<keyword evidence="5 6" id="KW-0472">Membrane</keyword>
<accession>A0A9Q0MPZ9</accession>
<feature type="transmembrane region" description="Helical" evidence="6">
    <location>
        <begin position="403"/>
        <end position="421"/>
    </location>
</feature>
<dbReference type="PROSITE" id="PS50850">
    <property type="entry name" value="MFS"/>
    <property type="match status" value="1"/>
</dbReference>
<reference evidence="8" key="1">
    <citation type="submission" date="2022-07" db="EMBL/GenBank/DDBJ databases">
        <authorList>
            <person name="Trinca V."/>
            <person name="Uliana J.V.C."/>
            <person name="Torres T.T."/>
            <person name="Ward R.J."/>
            <person name="Monesi N."/>
        </authorList>
    </citation>
    <scope>NUCLEOTIDE SEQUENCE</scope>
    <source>
        <strain evidence="8">HSMRA1968</strain>
        <tissue evidence="8">Whole embryos</tissue>
    </source>
</reference>
<keyword evidence="3 6" id="KW-0812">Transmembrane</keyword>
<name>A0A9Q0MPZ9_9DIPT</name>
<evidence type="ECO:0000259" key="7">
    <source>
        <dbReference type="PROSITE" id="PS50850"/>
    </source>
</evidence>
<evidence type="ECO:0000256" key="4">
    <source>
        <dbReference type="ARBA" id="ARBA00022989"/>
    </source>
</evidence>
<dbReference type="GO" id="GO:0022857">
    <property type="term" value="F:transmembrane transporter activity"/>
    <property type="evidence" value="ECO:0007669"/>
    <property type="project" value="InterPro"/>
</dbReference>